<dbReference type="SUPFAM" id="SSF46689">
    <property type="entry name" value="Homeodomain-like"/>
    <property type="match status" value="1"/>
</dbReference>
<dbReference type="PANTHER" id="PTHR43280">
    <property type="entry name" value="ARAC-FAMILY TRANSCRIPTIONAL REGULATOR"/>
    <property type="match status" value="1"/>
</dbReference>
<dbReference type="SMART" id="SM00342">
    <property type="entry name" value="HTH_ARAC"/>
    <property type="match status" value="1"/>
</dbReference>
<evidence type="ECO:0000259" key="4">
    <source>
        <dbReference type="PROSITE" id="PS01124"/>
    </source>
</evidence>
<feature type="domain" description="HTH araC/xylS-type" evidence="4">
    <location>
        <begin position="257"/>
        <end position="355"/>
    </location>
</feature>
<dbReference type="InterPro" id="IPR018060">
    <property type="entry name" value="HTH_AraC"/>
</dbReference>
<evidence type="ECO:0000313" key="6">
    <source>
        <dbReference type="Proteomes" id="UP001207930"/>
    </source>
</evidence>
<accession>A0ABT3FQG3</accession>
<proteinExistence type="predicted"/>
<protein>
    <submittedName>
        <fullName evidence="5">Helix-turn-helix domain-containing protein</fullName>
    </submittedName>
</protein>
<keyword evidence="3" id="KW-0804">Transcription</keyword>
<dbReference type="EMBL" id="JAPDDS010000006">
    <property type="protein sequence ID" value="MCW1885471.1"/>
    <property type="molecule type" value="Genomic_DNA"/>
</dbReference>
<reference evidence="5 6" key="1">
    <citation type="submission" date="2022-10" db="EMBL/GenBank/DDBJ databases">
        <title>Luteolibacter flavescens strain MCCC 1K03193, whole genome shotgun sequencing project.</title>
        <authorList>
            <person name="Zhao G."/>
            <person name="Shen L."/>
        </authorList>
    </citation>
    <scope>NUCLEOTIDE SEQUENCE [LARGE SCALE GENOMIC DNA]</scope>
    <source>
        <strain evidence="5 6">MCCC 1K03193</strain>
    </source>
</reference>
<evidence type="ECO:0000313" key="5">
    <source>
        <dbReference type="EMBL" id="MCW1885471.1"/>
    </source>
</evidence>
<dbReference type="Proteomes" id="UP001207930">
    <property type="component" value="Unassembled WGS sequence"/>
</dbReference>
<sequence length="360" mass="38859">MKRITVILSDADERTILRMKGVGDFFLGAAGYQVDYRMADSSPPLAGETDGMIFLGRPCGAPPPGVPVVGVGEEFHAREVAVCRIREDAGAAGMAAGDLLARQGVARAVMISSGRAGDLAMWKSFQRAIARWDLPCHHHELSDPARGLPGQVRDLLMSGRCGVLLTSPLLALPLHEVRLAAKGSLWMTGSDAPGMAAALELTSGIESSRRMGWLAAACLVKAMRGDAVPPLLEVPPHGIAHRRSTYPFAGSGCAEVERALAFIRDAAERDIGVDDVARASGVSRSVLQRRVKETLHVSVLHLIQWHRIERVKTCLSDRSLGMEQISELTGFSSSAHMTEVFKKWTGNTPTEFRNQLKARP</sequence>
<dbReference type="PANTHER" id="PTHR43280:SF2">
    <property type="entry name" value="HTH-TYPE TRANSCRIPTIONAL REGULATOR EXSA"/>
    <property type="match status" value="1"/>
</dbReference>
<gene>
    <name evidence="5" type="ORF">OKA04_12090</name>
</gene>
<dbReference type="Pfam" id="PF12833">
    <property type="entry name" value="HTH_18"/>
    <property type="match status" value="1"/>
</dbReference>
<dbReference type="PROSITE" id="PS01124">
    <property type="entry name" value="HTH_ARAC_FAMILY_2"/>
    <property type="match status" value="1"/>
</dbReference>
<dbReference type="RefSeq" id="WP_264501428.1">
    <property type="nucleotide sequence ID" value="NZ_JAPDDS010000006.1"/>
</dbReference>
<dbReference type="SUPFAM" id="SSF53822">
    <property type="entry name" value="Periplasmic binding protein-like I"/>
    <property type="match status" value="1"/>
</dbReference>
<keyword evidence="2" id="KW-0238">DNA-binding</keyword>
<comment type="caution">
    <text evidence="5">The sequence shown here is derived from an EMBL/GenBank/DDBJ whole genome shotgun (WGS) entry which is preliminary data.</text>
</comment>
<evidence type="ECO:0000256" key="2">
    <source>
        <dbReference type="ARBA" id="ARBA00023125"/>
    </source>
</evidence>
<dbReference type="Gene3D" id="1.10.10.60">
    <property type="entry name" value="Homeodomain-like"/>
    <property type="match status" value="1"/>
</dbReference>
<name>A0ABT3FQG3_9BACT</name>
<dbReference type="InterPro" id="IPR028082">
    <property type="entry name" value="Peripla_BP_I"/>
</dbReference>
<evidence type="ECO:0000256" key="3">
    <source>
        <dbReference type="ARBA" id="ARBA00023163"/>
    </source>
</evidence>
<keyword evidence="6" id="KW-1185">Reference proteome</keyword>
<organism evidence="5 6">
    <name type="scientific">Luteolibacter flavescens</name>
    <dbReference type="NCBI Taxonomy" id="1859460"/>
    <lineage>
        <taxon>Bacteria</taxon>
        <taxon>Pseudomonadati</taxon>
        <taxon>Verrucomicrobiota</taxon>
        <taxon>Verrucomicrobiia</taxon>
        <taxon>Verrucomicrobiales</taxon>
        <taxon>Verrucomicrobiaceae</taxon>
        <taxon>Luteolibacter</taxon>
    </lineage>
</organism>
<keyword evidence="1" id="KW-0805">Transcription regulation</keyword>
<evidence type="ECO:0000256" key="1">
    <source>
        <dbReference type="ARBA" id="ARBA00023015"/>
    </source>
</evidence>
<dbReference type="InterPro" id="IPR009057">
    <property type="entry name" value="Homeodomain-like_sf"/>
</dbReference>